<keyword evidence="1 3" id="KW-0732">Signal</keyword>
<sequence length="323" mass="34215">MRAKRTVSLAFGFVLAASVFVPTAQAAPNGSSASLARTSDNKIQTAAAAEAYWTPERMAGAIPAEGPATVKAKSAPQPSGRAGSIEGVAPSVKVKTEQAQGIGTMLNESQTVGKVFFTNPANGLNYVCSAATVSSAKRKLVQTAGHCVHGGAGGQWMSNWVFVPRYRNGARPFGTWSAYQLTSRTAWINSSNSDEDMGIVIMQTLGGNSIANVVGGNGLRWNWGYSVAVTILGYPAGPPFTGELQYFCQGTTWNGHAQQVRAWCNMTGGSSGGPWLQEYNDANGLGYINSVVSHRHNDPSQMDGPYFDNDIKSLYDFAESLSP</sequence>
<dbReference type="EMBL" id="JYJG01000271">
    <property type="protein sequence ID" value="KJK43920.1"/>
    <property type="molecule type" value="Genomic_DNA"/>
</dbReference>
<dbReference type="Proteomes" id="UP000033393">
    <property type="component" value="Unassembled WGS sequence"/>
</dbReference>
<name>A0A0F0GKV2_LENAE</name>
<evidence type="ECO:0000313" key="4">
    <source>
        <dbReference type="EMBL" id="KJK43920.1"/>
    </source>
</evidence>
<feature type="chain" id="PRO_5002440973" description="Peptidase" evidence="3">
    <location>
        <begin position="27"/>
        <end position="323"/>
    </location>
</feature>
<dbReference type="Gene3D" id="2.40.10.10">
    <property type="entry name" value="Trypsin-like serine proteases"/>
    <property type="match status" value="2"/>
</dbReference>
<dbReference type="PANTHER" id="PTHR15462">
    <property type="entry name" value="SERINE PROTEASE"/>
    <property type="match status" value="1"/>
</dbReference>
<accession>A0A0F0GKV2</accession>
<evidence type="ECO:0000256" key="3">
    <source>
        <dbReference type="SAM" id="SignalP"/>
    </source>
</evidence>
<organism evidence="4 5">
    <name type="scientific">Lentzea aerocolonigenes</name>
    <name type="common">Lechevalieria aerocolonigenes</name>
    <name type="synonym">Saccharothrix aerocolonigenes</name>
    <dbReference type="NCBI Taxonomy" id="68170"/>
    <lineage>
        <taxon>Bacteria</taxon>
        <taxon>Bacillati</taxon>
        <taxon>Actinomycetota</taxon>
        <taxon>Actinomycetes</taxon>
        <taxon>Pseudonocardiales</taxon>
        <taxon>Pseudonocardiaceae</taxon>
        <taxon>Lentzea</taxon>
    </lineage>
</organism>
<reference evidence="4 5" key="1">
    <citation type="submission" date="2015-02" db="EMBL/GenBank/DDBJ databases">
        <authorList>
            <person name="Ju K.-S."/>
            <person name="Doroghazi J.R."/>
            <person name="Metcalf W."/>
        </authorList>
    </citation>
    <scope>NUCLEOTIDE SEQUENCE [LARGE SCALE GENOMIC DNA]</scope>
    <source>
        <strain evidence="4 5">NRRL B-16140</strain>
    </source>
</reference>
<dbReference type="PANTHER" id="PTHR15462:SF19">
    <property type="entry name" value="PEPTIDASE S1 DOMAIN-CONTAINING PROTEIN"/>
    <property type="match status" value="1"/>
</dbReference>
<feature type="region of interest" description="Disordered" evidence="2">
    <location>
        <begin position="66"/>
        <end position="87"/>
    </location>
</feature>
<dbReference type="InterPro" id="IPR009003">
    <property type="entry name" value="Peptidase_S1_PA"/>
</dbReference>
<keyword evidence="5" id="KW-1185">Reference proteome</keyword>
<protein>
    <recommendedName>
        <fullName evidence="6">Peptidase</fullName>
    </recommendedName>
</protein>
<evidence type="ECO:0000256" key="1">
    <source>
        <dbReference type="ARBA" id="ARBA00022729"/>
    </source>
</evidence>
<evidence type="ECO:0008006" key="6">
    <source>
        <dbReference type="Google" id="ProtNLM"/>
    </source>
</evidence>
<dbReference type="PATRIC" id="fig|68170.10.peg.8125"/>
<evidence type="ECO:0000313" key="5">
    <source>
        <dbReference type="Proteomes" id="UP000033393"/>
    </source>
</evidence>
<dbReference type="SUPFAM" id="SSF50494">
    <property type="entry name" value="Trypsin-like serine proteases"/>
    <property type="match status" value="1"/>
</dbReference>
<comment type="caution">
    <text evidence="4">The sequence shown here is derived from an EMBL/GenBank/DDBJ whole genome shotgun (WGS) entry which is preliminary data.</text>
</comment>
<evidence type="ECO:0000256" key="2">
    <source>
        <dbReference type="SAM" id="MobiDB-lite"/>
    </source>
</evidence>
<dbReference type="AlphaFoldDB" id="A0A0F0GKV2"/>
<feature type="signal peptide" evidence="3">
    <location>
        <begin position="1"/>
        <end position="26"/>
    </location>
</feature>
<dbReference type="OrthoDB" id="5121599at2"/>
<dbReference type="InterPro" id="IPR043504">
    <property type="entry name" value="Peptidase_S1_PA_chymotrypsin"/>
</dbReference>
<gene>
    <name evidence="4" type="ORF">UK23_31340</name>
</gene>
<dbReference type="InterPro" id="IPR050966">
    <property type="entry name" value="Glutamyl_endopeptidase"/>
</dbReference>
<proteinExistence type="predicted"/>